<dbReference type="AlphaFoldDB" id="A0A328PQC7"/>
<comment type="similarity">
    <text evidence="9">Belongs to the class-I aminoacyl-tRNA synthetase family.</text>
</comment>
<evidence type="ECO:0000313" key="10">
    <source>
        <dbReference type="EMBL" id="RAO95376.1"/>
    </source>
</evidence>
<gene>
    <name evidence="10" type="primary">tyrS</name>
    <name evidence="10" type="ORF">DNK47_00170</name>
</gene>
<name>A0A328PQC7_9MOLU</name>
<organism evidence="10 11">
    <name type="scientific">Mycoplasma wenyonii</name>
    <dbReference type="NCBI Taxonomy" id="65123"/>
    <lineage>
        <taxon>Bacteria</taxon>
        <taxon>Bacillati</taxon>
        <taxon>Mycoplasmatota</taxon>
        <taxon>Mollicutes</taxon>
        <taxon>Mycoplasmataceae</taxon>
        <taxon>Mycoplasma</taxon>
    </lineage>
</organism>
<accession>A0A328PQC7</accession>
<keyword evidence="11" id="KW-1185">Reference proteome</keyword>
<dbReference type="Gene3D" id="3.10.290.10">
    <property type="entry name" value="RNA-binding S4 domain"/>
    <property type="match status" value="1"/>
</dbReference>
<comment type="catalytic activity">
    <reaction evidence="7">
        <text>tRNA(Tyr) + L-tyrosine + ATP = L-tyrosyl-tRNA(Tyr) + AMP + diphosphate + H(+)</text>
        <dbReference type="Rhea" id="RHEA:10220"/>
        <dbReference type="Rhea" id="RHEA-COMP:9706"/>
        <dbReference type="Rhea" id="RHEA-COMP:9707"/>
        <dbReference type="ChEBI" id="CHEBI:15378"/>
        <dbReference type="ChEBI" id="CHEBI:30616"/>
        <dbReference type="ChEBI" id="CHEBI:33019"/>
        <dbReference type="ChEBI" id="CHEBI:58315"/>
        <dbReference type="ChEBI" id="CHEBI:78442"/>
        <dbReference type="ChEBI" id="CHEBI:78536"/>
        <dbReference type="ChEBI" id="CHEBI:456215"/>
        <dbReference type="EC" id="6.1.1.1"/>
    </reaction>
</comment>
<evidence type="ECO:0000313" key="11">
    <source>
        <dbReference type="Proteomes" id="UP000249762"/>
    </source>
</evidence>
<dbReference type="PANTHER" id="PTHR11766">
    <property type="entry name" value="TYROSYL-TRNA SYNTHETASE"/>
    <property type="match status" value="1"/>
</dbReference>
<keyword evidence="4 9" id="KW-0067">ATP-binding</keyword>
<protein>
    <recommendedName>
        <fullName evidence="1 8">Tyrosine--tRNA ligase</fullName>
        <ecNumber evidence="1 8">6.1.1.1</ecNumber>
    </recommendedName>
</protein>
<keyword evidence="3 9" id="KW-0547">Nucleotide-binding</keyword>
<evidence type="ECO:0000256" key="3">
    <source>
        <dbReference type="ARBA" id="ARBA00022741"/>
    </source>
</evidence>
<dbReference type="GO" id="GO:0004831">
    <property type="term" value="F:tyrosine-tRNA ligase activity"/>
    <property type="evidence" value="ECO:0007669"/>
    <property type="project" value="UniProtKB-UniRule"/>
</dbReference>
<dbReference type="GO" id="GO:0005524">
    <property type="term" value="F:ATP binding"/>
    <property type="evidence" value="ECO:0007669"/>
    <property type="project" value="UniProtKB-KW"/>
</dbReference>
<dbReference type="GO" id="GO:0006437">
    <property type="term" value="P:tyrosyl-tRNA aminoacylation"/>
    <property type="evidence" value="ECO:0007669"/>
    <property type="project" value="UniProtKB-UniRule"/>
</dbReference>
<sequence length="379" mass="43918">MGIYVGFDLTANSLHWGHYLLLSVLNRATQYQIPTVIILGDFTTPIGDASWKADERRFLTPKERENNLKYIQSQLKRLVPDAEIVLNSQFYSSFSISFLAELLPLFNVSTLLAKDFLKLRLQQETLNMKDVFYPALQSYDFYCLAKNKGIGIQVGGQDQWGNITTGIEFIRRKQENLQVGGFTIPLLTDSSGVKFGKSTKGALFLDNFLSPEYKVFQYFWNLSDLQLRNLANFVFSISQEELELPPQELKPRVIKELFSQVYSLEKFERVSKISDWLFDSKRFIESSQWTKEELKLLMEEIPSYSSAESMNLSGILIQLGLSKSHSESKRLVEQEKCIFCFGKKLTNHKEKLDNSLSRYFYFLIRKGEKEFGIFRLIIH</sequence>
<keyword evidence="6 9" id="KW-0030">Aminoacyl-tRNA synthetase</keyword>
<evidence type="ECO:0000256" key="8">
    <source>
        <dbReference type="NCBIfam" id="TIGR00234"/>
    </source>
</evidence>
<reference evidence="11" key="1">
    <citation type="submission" date="2018-06" db="EMBL/GenBank/DDBJ databases">
        <authorList>
            <person name="Martinez Ocampo F."/>
            <person name="Quiroz Castaneda R.E."/>
            <person name="Rojas Lopez X."/>
        </authorList>
    </citation>
    <scope>NUCLEOTIDE SEQUENCE [LARGE SCALE GENOMIC DNA]</scope>
    <source>
        <strain evidence="11">INIFAP02</strain>
    </source>
</reference>
<evidence type="ECO:0000256" key="2">
    <source>
        <dbReference type="ARBA" id="ARBA00022598"/>
    </source>
</evidence>
<dbReference type="Pfam" id="PF00579">
    <property type="entry name" value="tRNA-synt_1b"/>
    <property type="match status" value="1"/>
</dbReference>
<dbReference type="EC" id="6.1.1.1" evidence="1 8"/>
<dbReference type="Gene3D" id="3.40.50.620">
    <property type="entry name" value="HUPs"/>
    <property type="match status" value="1"/>
</dbReference>
<dbReference type="Gene3D" id="1.10.240.10">
    <property type="entry name" value="Tyrosyl-Transfer RNA Synthetase"/>
    <property type="match status" value="1"/>
</dbReference>
<dbReference type="InterPro" id="IPR024088">
    <property type="entry name" value="Tyr-tRNA-ligase_bac-type"/>
</dbReference>
<keyword evidence="5 9" id="KW-0648">Protein biosynthesis</keyword>
<dbReference type="GO" id="GO:0005829">
    <property type="term" value="C:cytosol"/>
    <property type="evidence" value="ECO:0007669"/>
    <property type="project" value="TreeGrafter"/>
</dbReference>
<evidence type="ECO:0000256" key="6">
    <source>
        <dbReference type="ARBA" id="ARBA00023146"/>
    </source>
</evidence>
<keyword evidence="2 9" id="KW-0436">Ligase</keyword>
<dbReference type="InterPro" id="IPR002305">
    <property type="entry name" value="aa-tRNA-synth_Ic"/>
</dbReference>
<evidence type="ECO:0000256" key="4">
    <source>
        <dbReference type="ARBA" id="ARBA00022840"/>
    </source>
</evidence>
<evidence type="ECO:0000256" key="1">
    <source>
        <dbReference type="ARBA" id="ARBA00013160"/>
    </source>
</evidence>
<dbReference type="NCBIfam" id="TIGR00234">
    <property type="entry name" value="tyrS"/>
    <property type="match status" value="1"/>
</dbReference>
<dbReference type="OrthoDB" id="9804243at2"/>
<proteinExistence type="inferred from homology"/>
<comment type="caution">
    <text evidence="10">The sequence shown here is derived from an EMBL/GenBank/DDBJ whole genome shotgun (WGS) entry which is preliminary data.</text>
</comment>
<evidence type="ECO:0000256" key="5">
    <source>
        <dbReference type="ARBA" id="ARBA00022917"/>
    </source>
</evidence>
<evidence type="ECO:0000256" key="9">
    <source>
        <dbReference type="RuleBase" id="RU363036"/>
    </source>
</evidence>
<dbReference type="InterPro" id="IPR036986">
    <property type="entry name" value="S4_RNA-bd_sf"/>
</dbReference>
<evidence type="ECO:0000256" key="7">
    <source>
        <dbReference type="ARBA" id="ARBA00048248"/>
    </source>
</evidence>
<dbReference type="EMBL" id="QKVO01000001">
    <property type="protein sequence ID" value="RAO95376.1"/>
    <property type="molecule type" value="Genomic_DNA"/>
</dbReference>
<dbReference type="PANTHER" id="PTHR11766:SF0">
    <property type="entry name" value="TYROSINE--TRNA LIGASE, MITOCHONDRIAL"/>
    <property type="match status" value="1"/>
</dbReference>
<dbReference type="InterPro" id="IPR014729">
    <property type="entry name" value="Rossmann-like_a/b/a_fold"/>
</dbReference>
<dbReference type="Proteomes" id="UP000249762">
    <property type="component" value="Unassembled WGS sequence"/>
</dbReference>
<dbReference type="InterPro" id="IPR002307">
    <property type="entry name" value="Tyr-tRNA-ligase"/>
</dbReference>
<dbReference type="PRINTS" id="PR01040">
    <property type="entry name" value="TRNASYNTHTYR"/>
</dbReference>
<dbReference type="SUPFAM" id="SSF52374">
    <property type="entry name" value="Nucleotidylyl transferase"/>
    <property type="match status" value="1"/>
</dbReference>
<dbReference type="GO" id="GO:0003723">
    <property type="term" value="F:RNA binding"/>
    <property type="evidence" value="ECO:0007669"/>
    <property type="project" value="InterPro"/>
</dbReference>